<evidence type="ECO:0000256" key="1">
    <source>
        <dbReference type="SAM" id="MobiDB-lite"/>
    </source>
</evidence>
<evidence type="ECO:0000313" key="3">
    <source>
        <dbReference type="EMBL" id="EMI18432.1"/>
    </source>
</evidence>
<sequence>MTVVARNLVYFVAAMLCLVMQLGCSDDSPDAAAQPAVSLTGAEGVAADAPASPSNDSAASSSTTSKPAEADEEAEVEPWDFSPYKVLVWIVSDDPRVNAESVRQPLQEFLDRDFAAVWRLDFADAPAAVANAASRNLGEMTYEAITASDPVVAVKRDHEDAVRLRTAANVGEIIQDVHSTQGMIDEVRRRAADAGDVSMDGVNDRLLPVDGDAIAVSKMWENPATEAILVSRGMALLLDDPEAKIIPLPLSGLVIEAIDSYDKIFVVRIDEDVAPATVSVVEIDTLMRHFGPVATQNFVQPSEMASTIGRTMIEAFAPVVRIEDAGKKNAKG</sequence>
<evidence type="ECO:0000313" key="4">
    <source>
        <dbReference type="Proteomes" id="UP000011991"/>
    </source>
</evidence>
<comment type="caution">
    <text evidence="3">The sequence shown here is derived from an EMBL/GenBank/DDBJ whole genome shotgun (WGS) entry which is preliminary data.</text>
</comment>
<reference evidence="3 4" key="1">
    <citation type="journal article" date="2013" name="Mar. Genomics">
        <title>Expression of sulfatases in Rhodopirellula baltica and the diversity of sulfatases in the genus Rhodopirellula.</title>
        <authorList>
            <person name="Wegner C.E."/>
            <person name="Richter-Heitmann T."/>
            <person name="Klindworth A."/>
            <person name="Klockow C."/>
            <person name="Richter M."/>
            <person name="Achstetter T."/>
            <person name="Glockner F.O."/>
            <person name="Harder J."/>
        </authorList>
    </citation>
    <scope>NUCLEOTIDE SEQUENCE [LARGE SCALE GENOMIC DNA]</scope>
    <source>
        <strain evidence="3 4">SM1</strain>
    </source>
</reference>
<proteinExistence type="predicted"/>
<name>M5RSR7_9BACT</name>
<feature type="signal peptide" evidence="2">
    <location>
        <begin position="1"/>
        <end position="25"/>
    </location>
</feature>
<feature type="chain" id="PRO_5004070952" evidence="2">
    <location>
        <begin position="26"/>
        <end position="332"/>
    </location>
</feature>
<feature type="compositionally biased region" description="Low complexity" evidence="1">
    <location>
        <begin position="46"/>
        <end position="67"/>
    </location>
</feature>
<accession>M5RSR7</accession>
<dbReference type="Proteomes" id="UP000011991">
    <property type="component" value="Unassembled WGS sequence"/>
</dbReference>
<evidence type="ECO:0000256" key="2">
    <source>
        <dbReference type="SAM" id="SignalP"/>
    </source>
</evidence>
<protein>
    <submittedName>
        <fullName evidence="3">Signal peptide protein</fullName>
    </submittedName>
</protein>
<feature type="region of interest" description="Disordered" evidence="1">
    <location>
        <begin position="44"/>
        <end position="76"/>
    </location>
</feature>
<keyword evidence="2" id="KW-0732">Signal</keyword>
<organism evidence="3 4">
    <name type="scientific">Rhodopirellula maiorica SM1</name>
    <dbReference type="NCBI Taxonomy" id="1265738"/>
    <lineage>
        <taxon>Bacteria</taxon>
        <taxon>Pseudomonadati</taxon>
        <taxon>Planctomycetota</taxon>
        <taxon>Planctomycetia</taxon>
        <taxon>Pirellulales</taxon>
        <taxon>Pirellulaceae</taxon>
        <taxon>Novipirellula</taxon>
    </lineage>
</organism>
<gene>
    <name evidence="3" type="ORF">RMSM_04636</name>
</gene>
<dbReference type="AlphaFoldDB" id="M5RSR7"/>
<dbReference type="EMBL" id="ANOG01000666">
    <property type="protein sequence ID" value="EMI18432.1"/>
    <property type="molecule type" value="Genomic_DNA"/>
</dbReference>
<feature type="non-terminal residue" evidence="3">
    <location>
        <position position="332"/>
    </location>
</feature>
<keyword evidence="4" id="KW-1185">Reference proteome</keyword>